<dbReference type="CDD" id="cd12831">
    <property type="entry name" value="TmCorA-like_u2"/>
    <property type="match status" value="1"/>
</dbReference>
<evidence type="ECO:0000256" key="8">
    <source>
        <dbReference type="RuleBase" id="RU362010"/>
    </source>
</evidence>
<dbReference type="AlphaFoldDB" id="A0A4R2NE90"/>
<evidence type="ECO:0000256" key="3">
    <source>
        <dbReference type="ARBA" id="ARBA00022448"/>
    </source>
</evidence>
<dbReference type="PANTHER" id="PTHR46494:SF1">
    <property type="entry name" value="CORA FAMILY METAL ION TRANSPORTER (EUROFUNG)"/>
    <property type="match status" value="1"/>
</dbReference>
<keyword evidence="8" id="KW-0406">Ion transport</keyword>
<evidence type="ECO:0000256" key="2">
    <source>
        <dbReference type="ARBA" id="ARBA00009765"/>
    </source>
</evidence>
<dbReference type="Pfam" id="PF01544">
    <property type="entry name" value="CorA"/>
    <property type="match status" value="1"/>
</dbReference>
<sequence>MIRTLAITNDSQILQNVPLEQLSDPHIKWFLVDFNMPSEKEGLMLDKHFHFHPLAIEDCFHLLERPKLDYYEAYNFFVFHVLNQKTLDPEEIDMFVGKDYIVTFHMKELKEVDIVWERLLTDKNLWDKGKTHVFYMLMDKLVDEYFPALYQIEDRLNKTEGKSIDKSIRWLIDEVFDIRGDLLKLRRIIVPMRDLLYRILNSEHLDINEDQKVYFTDIYDHLLKLTEMIDSNRDITADMRDSYLSLNSNRMNTIMMTLTIISSIFIPLTFIAGVYGMNFENMPELKWRYGYFIVVGFMAALGIGMVLWFKHKGWFDK</sequence>
<dbReference type="InterPro" id="IPR045863">
    <property type="entry name" value="CorA_TM1_TM2"/>
</dbReference>
<dbReference type="EMBL" id="SLXK01000062">
    <property type="protein sequence ID" value="TCP19500.1"/>
    <property type="molecule type" value="Genomic_DNA"/>
</dbReference>
<dbReference type="NCBIfam" id="TIGR00383">
    <property type="entry name" value="corA"/>
    <property type="match status" value="1"/>
</dbReference>
<dbReference type="GO" id="GO:0005886">
    <property type="term" value="C:plasma membrane"/>
    <property type="evidence" value="ECO:0007669"/>
    <property type="project" value="UniProtKB-SubCell"/>
</dbReference>
<reference evidence="9 10" key="1">
    <citation type="submission" date="2019-03" db="EMBL/GenBank/DDBJ databases">
        <title>Genomic Encyclopedia of Type Strains, Phase IV (KMG-IV): sequencing the most valuable type-strain genomes for metagenomic binning, comparative biology and taxonomic classification.</title>
        <authorList>
            <person name="Goeker M."/>
        </authorList>
    </citation>
    <scope>NUCLEOTIDE SEQUENCE [LARGE SCALE GENOMIC DNA]</scope>
    <source>
        <strain evidence="9 10">DSM 19377</strain>
    </source>
</reference>
<organism evidence="9 10">
    <name type="scientific">Scopulibacillus darangshiensis</name>
    <dbReference type="NCBI Taxonomy" id="442528"/>
    <lineage>
        <taxon>Bacteria</taxon>
        <taxon>Bacillati</taxon>
        <taxon>Bacillota</taxon>
        <taxon>Bacilli</taxon>
        <taxon>Bacillales</taxon>
        <taxon>Sporolactobacillaceae</taxon>
        <taxon>Scopulibacillus</taxon>
    </lineage>
</organism>
<keyword evidence="5 8" id="KW-0812">Transmembrane</keyword>
<comment type="subcellular location">
    <subcellularLocation>
        <location evidence="1">Cell membrane</location>
        <topology evidence="1">Multi-pass membrane protein</topology>
    </subcellularLocation>
    <subcellularLocation>
        <location evidence="8">Membrane</location>
        <topology evidence="8">Multi-pass membrane protein</topology>
    </subcellularLocation>
</comment>
<dbReference type="Gene3D" id="1.20.58.340">
    <property type="entry name" value="Magnesium transport protein CorA, transmembrane region"/>
    <property type="match status" value="2"/>
</dbReference>
<dbReference type="Proteomes" id="UP000295416">
    <property type="component" value="Unassembled WGS sequence"/>
</dbReference>
<dbReference type="GO" id="GO:0050897">
    <property type="term" value="F:cobalt ion binding"/>
    <property type="evidence" value="ECO:0007669"/>
    <property type="project" value="TreeGrafter"/>
</dbReference>
<dbReference type="GO" id="GO:0000287">
    <property type="term" value="F:magnesium ion binding"/>
    <property type="evidence" value="ECO:0007669"/>
    <property type="project" value="TreeGrafter"/>
</dbReference>
<dbReference type="SUPFAM" id="SSF144083">
    <property type="entry name" value="Magnesium transport protein CorA, transmembrane region"/>
    <property type="match status" value="1"/>
</dbReference>
<keyword evidence="6 8" id="KW-1133">Transmembrane helix</keyword>
<keyword evidence="4 8" id="KW-1003">Cell membrane</keyword>
<comment type="function">
    <text evidence="8">Mediates influx of magnesium ions.</text>
</comment>
<feature type="transmembrane region" description="Helical" evidence="8">
    <location>
        <begin position="289"/>
        <end position="309"/>
    </location>
</feature>
<evidence type="ECO:0000256" key="4">
    <source>
        <dbReference type="ARBA" id="ARBA00022475"/>
    </source>
</evidence>
<evidence type="ECO:0000256" key="7">
    <source>
        <dbReference type="ARBA" id="ARBA00023136"/>
    </source>
</evidence>
<keyword evidence="8" id="KW-0460">Magnesium</keyword>
<protein>
    <recommendedName>
        <fullName evidence="8">Magnesium transport protein CorA</fullName>
    </recommendedName>
</protein>
<evidence type="ECO:0000256" key="1">
    <source>
        <dbReference type="ARBA" id="ARBA00004651"/>
    </source>
</evidence>
<evidence type="ECO:0000256" key="6">
    <source>
        <dbReference type="ARBA" id="ARBA00022989"/>
    </source>
</evidence>
<feature type="transmembrane region" description="Helical" evidence="8">
    <location>
        <begin position="254"/>
        <end position="277"/>
    </location>
</feature>
<keyword evidence="10" id="KW-1185">Reference proteome</keyword>
<dbReference type="InterPro" id="IPR004488">
    <property type="entry name" value="Mg/Co-transport_prot_CorA"/>
</dbReference>
<name>A0A4R2NE90_9BACL</name>
<proteinExistence type="inferred from homology"/>
<accession>A0A4R2NE90</accession>
<dbReference type="InterPro" id="IPR002523">
    <property type="entry name" value="MgTranspt_CorA/ZnTranspt_ZntB"/>
</dbReference>
<gene>
    <name evidence="8" type="primary">corA</name>
    <name evidence="9" type="ORF">EV207_1625</name>
</gene>
<dbReference type="Gene3D" id="3.30.460.20">
    <property type="entry name" value="CorA soluble domain-like"/>
    <property type="match status" value="1"/>
</dbReference>
<comment type="similarity">
    <text evidence="2 8">Belongs to the CorA metal ion transporter (MIT) (TC 1.A.35) family.</text>
</comment>
<dbReference type="OrthoDB" id="9803416at2"/>
<evidence type="ECO:0000256" key="5">
    <source>
        <dbReference type="ARBA" id="ARBA00022692"/>
    </source>
</evidence>
<dbReference type="RefSeq" id="WP_132748359.1">
    <property type="nucleotide sequence ID" value="NZ_SLXK01000062.1"/>
</dbReference>
<keyword evidence="3 8" id="KW-0813">Transport</keyword>
<evidence type="ECO:0000313" key="9">
    <source>
        <dbReference type="EMBL" id="TCP19500.1"/>
    </source>
</evidence>
<dbReference type="GO" id="GO:0015087">
    <property type="term" value="F:cobalt ion transmembrane transporter activity"/>
    <property type="evidence" value="ECO:0007669"/>
    <property type="project" value="UniProtKB-UniRule"/>
</dbReference>
<dbReference type="InterPro" id="IPR045861">
    <property type="entry name" value="CorA_cytoplasmic_dom"/>
</dbReference>
<dbReference type="PANTHER" id="PTHR46494">
    <property type="entry name" value="CORA FAMILY METAL ION TRANSPORTER (EUROFUNG)"/>
    <property type="match status" value="1"/>
</dbReference>
<comment type="caution">
    <text evidence="9">The sequence shown here is derived from an EMBL/GenBank/DDBJ whole genome shotgun (WGS) entry which is preliminary data.</text>
</comment>
<dbReference type="SUPFAM" id="SSF143865">
    <property type="entry name" value="CorA soluble domain-like"/>
    <property type="match status" value="1"/>
</dbReference>
<keyword evidence="7 8" id="KW-0472">Membrane</keyword>
<dbReference type="FunFam" id="1.20.58.340:FF:000012">
    <property type="entry name" value="Magnesium transport protein CorA"/>
    <property type="match status" value="1"/>
</dbReference>
<evidence type="ECO:0000313" key="10">
    <source>
        <dbReference type="Proteomes" id="UP000295416"/>
    </source>
</evidence>
<dbReference type="GO" id="GO:0015095">
    <property type="term" value="F:magnesium ion transmembrane transporter activity"/>
    <property type="evidence" value="ECO:0007669"/>
    <property type="project" value="UniProtKB-UniRule"/>
</dbReference>